<sequence length="165" mass="18374">KRKGGSLSASSEDVEMPLMNIRSILSEIDYLGSSHVTWKQKKEMENRRVVSLGGKPVKKQRLPLSVARVMMKKQKQREAKLSLQNAEIARYGGFSSSITTCSKGVERKKERILRSRDGKFKNGVLNVGHLLRRQPSEDDGVGVPSASGKGRKNKGKNRKGNGKRK</sequence>
<gene>
    <name evidence="2" type="ORF">M569_00211</name>
</gene>
<dbReference type="Proteomes" id="UP000015453">
    <property type="component" value="Unassembled WGS sequence"/>
</dbReference>
<dbReference type="InterPro" id="IPR027973">
    <property type="entry name" value="FSAF1-like"/>
</dbReference>
<reference evidence="2 3" key="1">
    <citation type="journal article" date="2013" name="BMC Genomics">
        <title>The miniature genome of a carnivorous plant Genlisea aurea contains a low number of genes and short non-coding sequences.</title>
        <authorList>
            <person name="Leushkin E.V."/>
            <person name="Sutormin R.A."/>
            <person name="Nabieva E.R."/>
            <person name="Penin A.A."/>
            <person name="Kondrashov A.S."/>
            <person name="Logacheva M.D."/>
        </authorList>
    </citation>
    <scope>NUCLEOTIDE SEQUENCE [LARGE SCALE GENOMIC DNA]</scope>
</reference>
<accession>S8EEX3</accession>
<feature type="region of interest" description="Disordered" evidence="1">
    <location>
        <begin position="126"/>
        <end position="165"/>
    </location>
</feature>
<keyword evidence="3" id="KW-1185">Reference proteome</keyword>
<dbReference type="GO" id="GO:0000462">
    <property type="term" value="P:maturation of SSU-rRNA from tricistronic rRNA transcript (SSU-rRNA, 5.8S rRNA, LSU-rRNA)"/>
    <property type="evidence" value="ECO:0007669"/>
    <property type="project" value="TreeGrafter"/>
</dbReference>
<comment type="caution">
    <text evidence="2">The sequence shown here is derived from an EMBL/GenBank/DDBJ whole genome shotgun (WGS) entry which is preliminary data.</text>
</comment>
<dbReference type="Pfam" id="PF15375">
    <property type="entry name" value="FSAF1"/>
    <property type="match status" value="1"/>
</dbReference>
<feature type="non-terminal residue" evidence="2">
    <location>
        <position position="1"/>
    </location>
</feature>
<evidence type="ECO:0000313" key="3">
    <source>
        <dbReference type="Proteomes" id="UP000015453"/>
    </source>
</evidence>
<feature type="compositionally biased region" description="Basic residues" evidence="1">
    <location>
        <begin position="149"/>
        <end position="165"/>
    </location>
</feature>
<name>S8EEX3_9LAMI</name>
<dbReference type="InterPro" id="IPR053030">
    <property type="entry name" value="Ribosomal_biogenesis_FAF1-like"/>
</dbReference>
<feature type="non-terminal residue" evidence="2">
    <location>
        <position position="165"/>
    </location>
</feature>
<dbReference type="AlphaFoldDB" id="S8EEX3"/>
<evidence type="ECO:0000313" key="2">
    <source>
        <dbReference type="EMBL" id="EPS74548.1"/>
    </source>
</evidence>
<dbReference type="OrthoDB" id="5556956at2759"/>
<dbReference type="PANTHER" id="PTHR28096:SF1">
    <property type="entry name" value="PROTEIN FAF1"/>
    <property type="match status" value="1"/>
</dbReference>
<evidence type="ECO:0000256" key="1">
    <source>
        <dbReference type="SAM" id="MobiDB-lite"/>
    </source>
</evidence>
<organism evidence="2 3">
    <name type="scientific">Genlisea aurea</name>
    <dbReference type="NCBI Taxonomy" id="192259"/>
    <lineage>
        <taxon>Eukaryota</taxon>
        <taxon>Viridiplantae</taxon>
        <taxon>Streptophyta</taxon>
        <taxon>Embryophyta</taxon>
        <taxon>Tracheophyta</taxon>
        <taxon>Spermatophyta</taxon>
        <taxon>Magnoliopsida</taxon>
        <taxon>eudicotyledons</taxon>
        <taxon>Gunneridae</taxon>
        <taxon>Pentapetalae</taxon>
        <taxon>asterids</taxon>
        <taxon>lamiids</taxon>
        <taxon>Lamiales</taxon>
        <taxon>Lentibulariaceae</taxon>
        <taxon>Genlisea</taxon>
    </lineage>
</organism>
<proteinExistence type="predicted"/>
<dbReference type="EMBL" id="AUSU01000052">
    <property type="protein sequence ID" value="EPS74548.1"/>
    <property type="molecule type" value="Genomic_DNA"/>
</dbReference>
<dbReference type="PANTHER" id="PTHR28096">
    <property type="entry name" value="PROTEIN FAF1"/>
    <property type="match status" value="1"/>
</dbReference>
<protein>
    <submittedName>
        <fullName evidence="2">Uncharacterized protein</fullName>
    </submittedName>
</protein>
<dbReference type="GO" id="GO:0005730">
    <property type="term" value="C:nucleolus"/>
    <property type="evidence" value="ECO:0007669"/>
    <property type="project" value="TreeGrafter"/>
</dbReference>